<keyword evidence="1" id="KW-0808">Transferase</keyword>
<organism evidence="4 5">
    <name type="scientific">Candidatus Nomurabacteria bacterium GW2011_GWB1_43_7</name>
    <dbReference type="NCBI Taxonomy" id="1618747"/>
    <lineage>
        <taxon>Bacteria</taxon>
        <taxon>Candidatus Nomuraibacteriota</taxon>
    </lineage>
</organism>
<dbReference type="Gene3D" id="3.40.630.30">
    <property type="match status" value="1"/>
</dbReference>
<dbReference type="GO" id="GO:0016747">
    <property type="term" value="F:acyltransferase activity, transferring groups other than amino-acyl groups"/>
    <property type="evidence" value="ECO:0007669"/>
    <property type="project" value="InterPro"/>
</dbReference>
<gene>
    <name evidence="4" type="ORF">UW02_C0020G0017</name>
</gene>
<dbReference type="Proteomes" id="UP000034751">
    <property type="component" value="Unassembled WGS sequence"/>
</dbReference>
<dbReference type="InterPro" id="IPR016181">
    <property type="entry name" value="Acyl_CoA_acyltransferase"/>
</dbReference>
<evidence type="ECO:0000259" key="3">
    <source>
        <dbReference type="PROSITE" id="PS51186"/>
    </source>
</evidence>
<dbReference type="InterPro" id="IPR050832">
    <property type="entry name" value="Bact_Acetyltransf"/>
</dbReference>
<evidence type="ECO:0000256" key="1">
    <source>
        <dbReference type="ARBA" id="ARBA00022679"/>
    </source>
</evidence>
<dbReference type="PANTHER" id="PTHR43877:SF2">
    <property type="entry name" value="AMINOALKYLPHOSPHONATE N-ACETYLTRANSFERASE-RELATED"/>
    <property type="match status" value="1"/>
</dbReference>
<evidence type="ECO:0000313" key="4">
    <source>
        <dbReference type="EMBL" id="KKT18866.1"/>
    </source>
</evidence>
<sequence length="182" mass="20762">MDENPFRKQEQLAVRIEIAKPEDWEAYKKIRLESITGKDAEMFGPKGVARDRNKSDQEWQEDLSRSENMFTVLSWSGSEVVGMGAAREKEEKRFWHMGSAYVKPEFRGGAGRKMLAFIIRKIFDRGGSKVEVGVKPGNERSMRLCKSLGFKKVGMSDGWQMLELSLADGEAIKRIQDILNAR</sequence>
<dbReference type="STRING" id="1618747.UW02_C0020G0017"/>
<dbReference type="PANTHER" id="PTHR43877">
    <property type="entry name" value="AMINOALKYLPHOSPHONATE N-ACETYLTRANSFERASE-RELATED-RELATED"/>
    <property type="match status" value="1"/>
</dbReference>
<feature type="domain" description="N-acetyltransferase" evidence="3">
    <location>
        <begin position="14"/>
        <end position="169"/>
    </location>
</feature>
<protein>
    <recommendedName>
        <fullName evidence="3">N-acetyltransferase domain-containing protein</fullName>
    </recommendedName>
</protein>
<reference evidence="4 5" key="1">
    <citation type="journal article" date="2015" name="Nature">
        <title>rRNA introns, odd ribosomes, and small enigmatic genomes across a large radiation of phyla.</title>
        <authorList>
            <person name="Brown C.T."/>
            <person name="Hug L.A."/>
            <person name="Thomas B.C."/>
            <person name="Sharon I."/>
            <person name="Castelle C.J."/>
            <person name="Singh A."/>
            <person name="Wilkins M.J."/>
            <person name="Williams K.H."/>
            <person name="Banfield J.F."/>
        </authorList>
    </citation>
    <scope>NUCLEOTIDE SEQUENCE [LARGE SCALE GENOMIC DNA]</scope>
</reference>
<dbReference type="AlphaFoldDB" id="A0A0G1F963"/>
<dbReference type="SUPFAM" id="SSF55729">
    <property type="entry name" value="Acyl-CoA N-acyltransferases (Nat)"/>
    <property type="match status" value="1"/>
</dbReference>
<dbReference type="Pfam" id="PF00583">
    <property type="entry name" value="Acetyltransf_1"/>
    <property type="match status" value="1"/>
</dbReference>
<dbReference type="PROSITE" id="PS51186">
    <property type="entry name" value="GNAT"/>
    <property type="match status" value="1"/>
</dbReference>
<evidence type="ECO:0000313" key="5">
    <source>
        <dbReference type="Proteomes" id="UP000034751"/>
    </source>
</evidence>
<proteinExistence type="predicted"/>
<dbReference type="EMBL" id="LCGS01000020">
    <property type="protein sequence ID" value="KKT18866.1"/>
    <property type="molecule type" value="Genomic_DNA"/>
</dbReference>
<evidence type="ECO:0000256" key="2">
    <source>
        <dbReference type="ARBA" id="ARBA00023315"/>
    </source>
</evidence>
<name>A0A0G1F963_9BACT</name>
<accession>A0A0G1F963</accession>
<dbReference type="InterPro" id="IPR000182">
    <property type="entry name" value="GNAT_dom"/>
</dbReference>
<comment type="caution">
    <text evidence="4">The sequence shown here is derived from an EMBL/GenBank/DDBJ whole genome shotgun (WGS) entry which is preliminary data.</text>
</comment>
<dbReference type="CDD" id="cd04301">
    <property type="entry name" value="NAT_SF"/>
    <property type="match status" value="1"/>
</dbReference>
<keyword evidence="2" id="KW-0012">Acyltransferase</keyword>